<protein>
    <recommendedName>
        <fullName evidence="4">Carrier domain-containing protein</fullName>
    </recommendedName>
</protein>
<feature type="region of interest" description="Disordered" evidence="3">
    <location>
        <begin position="824"/>
        <end position="846"/>
    </location>
</feature>
<evidence type="ECO:0000313" key="6">
    <source>
        <dbReference type="Proteomes" id="UP000001312"/>
    </source>
</evidence>
<dbReference type="InterPro" id="IPR009081">
    <property type="entry name" value="PP-bd_ACP"/>
</dbReference>
<dbReference type="STRING" id="665079.A7EIH0"/>
<dbReference type="RefSeq" id="XP_001593685.1">
    <property type="nucleotide sequence ID" value="XM_001593635.1"/>
</dbReference>
<dbReference type="PANTHER" id="PTHR43439:SF2">
    <property type="entry name" value="ENZYME, PUTATIVE (JCVI)-RELATED"/>
    <property type="match status" value="1"/>
</dbReference>
<dbReference type="InterPro" id="IPR051414">
    <property type="entry name" value="Adenylate-forming_Reductase"/>
</dbReference>
<name>A7EIH0_SCLS1</name>
<feature type="compositionally biased region" description="Low complexity" evidence="3">
    <location>
        <begin position="963"/>
        <end position="978"/>
    </location>
</feature>
<dbReference type="Proteomes" id="UP000001312">
    <property type="component" value="Unassembled WGS sequence"/>
</dbReference>
<dbReference type="SUPFAM" id="SSF56801">
    <property type="entry name" value="Acetyl-CoA synthetase-like"/>
    <property type="match status" value="1"/>
</dbReference>
<evidence type="ECO:0000313" key="5">
    <source>
        <dbReference type="EMBL" id="EDO02636.1"/>
    </source>
</evidence>
<dbReference type="Pfam" id="PF00550">
    <property type="entry name" value="PP-binding"/>
    <property type="match status" value="1"/>
</dbReference>
<dbReference type="InterPro" id="IPR036291">
    <property type="entry name" value="NAD(P)-bd_dom_sf"/>
</dbReference>
<dbReference type="InParanoid" id="A7EIH0"/>
<dbReference type="KEGG" id="ssl:SS1G_05113"/>
<dbReference type="Gene3D" id="3.40.50.12780">
    <property type="entry name" value="N-terminal domain of ligase-like"/>
    <property type="match status" value="1"/>
</dbReference>
<dbReference type="InterPro" id="IPR000873">
    <property type="entry name" value="AMP-dep_synth/lig_dom"/>
</dbReference>
<accession>A7EIH0</accession>
<keyword evidence="6" id="KW-1185">Reference proteome</keyword>
<evidence type="ECO:0000259" key="4">
    <source>
        <dbReference type="PROSITE" id="PS50075"/>
    </source>
</evidence>
<dbReference type="PANTHER" id="PTHR43439">
    <property type="entry name" value="PHENYLACETATE-COENZYME A LIGASE"/>
    <property type="match status" value="1"/>
</dbReference>
<dbReference type="HOGENOM" id="CLU_002220_0_0_1"/>
<dbReference type="SUPFAM" id="SSF47336">
    <property type="entry name" value="ACP-like"/>
    <property type="match status" value="1"/>
</dbReference>
<dbReference type="SMART" id="SM00823">
    <property type="entry name" value="PKS_PP"/>
    <property type="match status" value="1"/>
</dbReference>
<dbReference type="InterPro" id="IPR042099">
    <property type="entry name" value="ANL_N_sf"/>
</dbReference>
<dbReference type="SUPFAM" id="SSF51735">
    <property type="entry name" value="NAD(P)-binding Rossmann-fold domains"/>
    <property type="match status" value="1"/>
</dbReference>
<dbReference type="EMBL" id="CH476626">
    <property type="protein sequence ID" value="EDO02636.1"/>
    <property type="molecule type" value="Genomic_DNA"/>
</dbReference>
<proteinExistence type="predicted"/>
<dbReference type="PROSITE" id="PS50075">
    <property type="entry name" value="CARRIER"/>
    <property type="match status" value="1"/>
</dbReference>
<dbReference type="InterPro" id="IPR036736">
    <property type="entry name" value="ACP-like_sf"/>
</dbReference>
<dbReference type="AlphaFoldDB" id="A7EIH0"/>
<evidence type="ECO:0000256" key="3">
    <source>
        <dbReference type="SAM" id="MobiDB-lite"/>
    </source>
</evidence>
<evidence type="ECO:0000256" key="2">
    <source>
        <dbReference type="ARBA" id="ARBA00022553"/>
    </source>
</evidence>
<sequence length="1106" mass="123617">MAINPETSEVPSDCGKRLAAHYIHQVAIDDPHRICISIPLTFEPRDGFEDITFCQLDKAIDVASIWVEEKIGIGKDYESIAYIGPHDLRYILLMIAAIKTGHKLFVPSPRNSLEAHVKLLKDYRCENFLFAGDSPSSCKIVNGIQNQIDLRTIAVPTLNHFLHPSFDAPHYEYSATYDEARFQPFVAMHTSGTTGIPKPIVIPQGVITGLDASQKASSLFGICTGSDYWRGLRCFLTFPLFHAAGVSRVMTALFFNQIAVLPPPVPLTAEIANEVHMHGNVQAADLPPSVLVEISKVPEYLDNLHHLTHIMTGGGPLPNRAGDIINSHTRLFVSFGSTETGHIQGAVPPRENWDYFDFSTAFGVEMRHHSDELYEFVIIRDPSVEAYQGIFYTFPDLLEYKTRDLFSKHPTTKNLWRHEGRSDDIIVYSTGEKFNPISMENALNSHPEVKTAIVSGTKKFQSSLLIEPVDPKKSSESLLDEIWPTIKTANSNCPAHARIMGKDFVTFTKRDKPIPRAGKGTVQRKQAEKLYETELNDLYAPKSAGHHVNGDNTNGNNCAPHEASSDLESTILQAISSLSGFENFSSSDDFFEQGLDSLGVISLARALNSAFGSQSPPRKSLPESMIYANPSAEKLARALSGAVKNENENHDEMKKEYERFVFDLPIAARPPIPAKGPKVFLLTGSTGSLGSYILSTLLEEDKSCKIYCLNRGGDSKERQHRSNTSKGLSTDFERVEFISMATGPAEPWLGVKLAQYQKLLNEVTHIVHNAWHVDFNVSLSQFCATHIRRIRQLIDFAAHSKHGCSIHFISSISTVGNWDVNAHKSSSSTHNDYPTQSHQKPEQTSAQPLVPELPFEDWSLPQGLGYGQAKFIAERLFISACRVSHIPISIYRVGQIAGPKSSKGKWNEQEWFPLILKSSKYMKILPSTLGPLETIDWIPVDILGKVIYELVTTLSCNSQSQISDSNPTSTSTEPTSTPKIYHLTNPHRTTYSRTILPHLKTHFALPTIPFSEWVHHLRYTASTTISDKEINDNPAVKILSFYEDLVEREKEGKKQVWLDTRRAVEGSRMLRDLREVDEGCVGSWLVQWGLLTYHTYAQVRLEEIKT</sequence>
<dbReference type="OMA" id="VRICTET"/>
<dbReference type="InterPro" id="IPR020806">
    <property type="entry name" value="PKS_PP-bd"/>
</dbReference>
<organism evidence="5 6">
    <name type="scientific">Sclerotinia sclerotiorum (strain ATCC 18683 / 1980 / Ss-1)</name>
    <name type="common">White mold</name>
    <name type="synonym">Whetzelinia sclerotiorum</name>
    <dbReference type="NCBI Taxonomy" id="665079"/>
    <lineage>
        <taxon>Eukaryota</taxon>
        <taxon>Fungi</taxon>
        <taxon>Dikarya</taxon>
        <taxon>Ascomycota</taxon>
        <taxon>Pezizomycotina</taxon>
        <taxon>Leotiomycetes</taxon>
        <taxon>Helotiales</taxon>
        <taxon>Sclerotiniaceae</taxon>
        <taxon>Sclerotinia</taxon>
    </lineage>
</organism>
<dbReference type="GO" id="GO:0031177">
    <property type="term" value="F:phosphopantetheine binding"/>
    <property type="evidence" value="ECO:0007669"/>
    <property type="project" value="InterPro"/>
</dbReference>
<dbReference type="Gene3D" id="1.10.1200.10">
    <property type="entry name" value="ACP-like"/>
    <property type="match status" value="1"/>
</dbReference>
<gene>
    <name evidence="5" type="ORF">SS1G_05113</name>
</gene>
<dbReference type="GO" id="GO:0031956">
    <property type="term" value="F:medium-chain fatty acid-CoA ligase activity"/>
    <property type="evidence" value="ECO:0000318"/>
    <property type="project" value="GO_Central"/>
</dbReference>
<dbReference type="Pfam" id="PF00501">
    <property type="entry name" value="AMP-binding"/>
    <property type="match status" value="1"/>
</dbReference>
<reference evidence="6" key="1">
    <citation type="journal article" date="2011" name="PLoS Genet.">
        <title>Genomic analysis of the necrotrophic fungal pathogens Sclerotinia sclerotiorum and Botrytis cinerea.</title>
        <authorList>
            <person name="Amselem J."/>
            <person name="Cuomo C.A."/>
            <person name="van Kan J.A."/>
            <person name="Viaud M."/>
            <person name="Benito E.P."/>
            <person name="Couloux A."/>
            <person name="Coutinho P.M."/>
            <person name="de Vries R.P."/>
            <person name="Dyer P.S."/>
            <person name="Fillinger S."/>
            <person name="Fournier E."/>
            <person name="Gout L."/>
            <person name="Hahn M."/>
            <person name="Kohn L."/>
            <person name="Lapalu N."/>
            <person name="Plummer K.M."/>
            <person name="Pradier J.M."/>
            <person name="Quevillon E."/>
            <person name="Sharon A."/>
            <person name="Simon A."/>
            <person name="ten Have A."/>
            <person name="Tudzynski B."/>
            <person name="Tudzynski P."/>
            <person name="Wincker P."/>
            <person name="Andrew M."/>
            <person name="Anthouard V."/>
            <person name="Beever R.E."/>
            <person name="Beffa R."/>
            <person name="Benoit I."/>
            <person name="Bouzid O."/>
            <person name="Brault B."/>
            <person name="Chen Z."/>
            <person name="Choquer M."/>
            <person name="Collemare J."/>
            <person name="Cotton P."/>
            <person name="Danchin E.G."/>
            <person name="Da Silva C."/>
            <person name="Gautier A."/>
            <person name="Giraud C."/>
            <person name="Giraud T."/>
            <person name="Gonzalez C."/>
            <person name="Grossetete S."/>
            <person name="Guldener U."/>
            <person name="Henrissat B."/>
            <person name="Howlett B.J."/>
            <person name="Kodira C."/>
            <person name="Kretschmer M."/>
            <person name="Lappartient A."/>
            <person name="Leroch M."/>
            <person name="Levis C."/>
            <person name="Mauceli E."/>
            <person name="Neuveglise C."/>
            <person name="Oeser B."/>
            <person name="Pearson M."/>
            <person name="Poulain J."/>
            <person name="Poussereau N."/>
            <person name="Quesneville H."/>
            <person name="Rascle C."/>
            <person name="Schumacher J."/>
            <person name="Segurens B."/>
            <person name="Sexton A."/>
            <person name="Silva E."/>
            <person name="Sirven C."/>
            <person name="Soanes D.M."/>
            <person name="Talbot N.J."/>
            <person name="Templeton M."/>
            <person name="Yandava C."/>
            <person name="Yarden O."/>
            <person name="Zeng Q."/>
            <person name="Rollins J.A."/>
            <person name="Lebrun M.H."/>
            <person name="Dickman M."/>
        </authorList>
    </citation>
    <scope>NUCLEOTIDE SEQUENCE [LARGE SCALE GENOMIC DNA]</scope>
    <source>
        <strain evidence="6">ATCC 18683 / 1980 / Ss-1</strain>
    </source>
</reference>
<dbReference type="Pfam" id="PF07993">
    <property type="entry name" value="NAD_binding_4"/>
    <property type="match status" value="1"/>
</dbReference>
<feature type="region of interest" description="Disordered" evidence="3">
    <location>
        <begin position="959"/>
        <end position="983"/>
    </location>
</feature>
<dbReference type="InterPro" id="IPR013120">
    <property type="entry name" value="FAR_NAD-bd"/>
</dbReference>
<dbReference type="Gene3D" id="3.40.50.720">
    <property type="entry name" value="NAD(P)-binding Rossmann-like Domain"/>
    <property type="match status" value="1"/>
</dbReference>
<dbReference type="Pfam" id="PF23562">
    <property type="entry name" value="AMP-binding_C_3"/>
    <property type="match status" value="1"/>
</dbReference>
<evidence type="ECO:0000256" key="1">
    <source>
        <dbReference type="ARBA" id="ARBA00022450"/>
    </source>
</evidence>
<dbReference type="GO" id="GO:0006631">
    <property type="term" value="P:fatty acid metabolic process"/>
    <property type="evidence" value="ECO:0000318"/>
    <property type="project" value="GO_Central"/>
</dbReference>
<keyword evidence="1" id="KW-0596">Phosphopantetheine</keyword>
<keyword evidence="2" id="KW-0597">Phosphoprotein</keyword>
<dbReference type="eggNOG" id="KOG1178">
    <property type="taxonomic scope" value="Eukaryota"/>
</dbReference>
<dbReference type="GeneID" id="5490307"/>
<feature type="domain" description="Carrier" evidence="4">
    <location>
        <begin position="562"/>
        <end position="643"/>
    </location>
</feature>